<evidence type="ECO:0000259" key="3">
    <source>
        <dbReference type="Pfam" id="PF18962"/>
    </source>
</evidence>
<gene>
    <name evidence="4" type="ORF">N5A56_007385</name>
</gene>
<evidence type="ECO:0000256" key="1">
    <source>
        <dbReference type="ARBA" id="ARBA00022729"/>
    </source>
</evidence>
<keyword evidence="5" id="KW-1185">Reference proteome</keyword>
<comment type="caution">
    <text evidence="4">The sequence shown here is derived from an EMBL/GenBank/DDBJ whole genome shotgun (WGS) entry which is preliminary data.</text>
</comment>
<protein>
    <submittedName>
        <fullName evidence="4">T9SS type A sorting domain-containing protein</fullName>
    </submittedName>
</protein>
<evidence type="ECO:0000256" key="2">
    <source>
        <dbReference type="SAM" id="SignalP"/>
    </source>
</evidence>
<evidence type="ECO:0000313" key="4">
    <source>
        <dbReference type="EMBL" id="MDD7914251.1"/>
    </source>
</evidence>
<name>A0ABT5S9U2_9FLAO</name>
<organism evidence="4 5">
    <name type="scientific">Polaribacter ponticola</name>
    <dbReference type="NCBI Taxonomy" id="2978475"/>
    <lineage>
        <taxon>Bacteria</taxon>
        <taxon>Pseudomonadati</taxon>
        <taxon>Bacteroidota</taxon>
        <taxon>Flavobacteriia</taxon>
        <taxon>Flavobacteriales</taxon>
        <taxon>Flavobacteriaceae</taxon>
    </lineage>
</organism>
<feature type="domain" description="Secretion system C-terminal sorting" evidence="3">
    <location>
        <begin position="98"/>
        <end position="170"/>
    </location>
</feature>
<keyword evidence="1 2" id="KW-0732">Signal</keyword>
<dbReference type="Proteomes" id="UP001151478">
    <property type="component" value="Unassembled WGS sequence"/>
</dbReference>
<dbReference type="NCBIfam" id="TIGR04183">
    <property type="entry name" value="Por_Secre_tail"/>
    <property type="match status" value="1"/>
</dbReference>
<feature type="signal peptide" evidence="2">
    <location>
        <begin position="1"/>
        <end position="18"/>
    </location>
</feature>
<reference evidence="4" key="1">
    <citation type="submission" date="2023-02" db="EMBL/GenBank/DDBJ databases">
        <title>Polaribacter ponticola sp. nov., isolated from seawater.</title>
        <authorList>
            <person name="Baek J.H."/>
            <person name="Kim J.M."/>
            <person name="Choi D.G."/>
            <person name="Jeon C.O."/>
        </authorList>
    </citation>
    <scope>NUCLEOTIDE SEQUENCE</scope>
    <source>
        <strain evidence="4">MSW5</strain>
    </source>
</reference>
<proteinExistence type="predicted"/>
<feature type="chain" id="PRO_5045053991" evidence="2">
    <location>
        <begin position="19"/>
        <end position="173"/>
    </location>
</feature>
<dbReference type="RefSeq" id="WP_265724874.1">
    <property type="nucleotide sequence ID" value="NZ_JAOSLC020000003.1"/>
</dbReference>
<dbReference type="InterPro" id="IPR026444">
    <property type="entry name" value="Secre_tail"/>
</dbReference>
<sequence>MKKIIIIFILVYQCFAFSQQSTNKYTVLKSTITSVGSSTIYTSNNKYSIQQSVGQSSIIGQKEINAITVQQGFLTSNISFKINNSNNNNFKEDLEFVISPNPFIDHIKIDFSKKTIYDIYIKIYDINGKVYTIQKYPPSIKLIIPMRRFSIGTYLIQITSGKTISTNKIIKIK</sequence>
<dbReference type="EMBL" id="JAOSLC020000003">
    <property type="protein sequence ID" value="MDD7914251.1"/>
    <property type="molecule type" value="Genomic_DNA"/>
</dbReference>
<accession>A0ABT5S9U2</accession>
<evidence type="ECO:0000313" key="5">
    <source>
        <dbReference type="Proteomes" id="UP001151478"/>
    </source>
</evidence>
<dbReference type="Pfam" id="PF18962">
    <property type="entry name" value="Por_Secre_tail"/>
    <property type="match status" value="1"/>
</dbReference>